<dbReference type="PATRIC" id="fig|1076.23.peg.3976"/>
<accession>A0A0D7F4A8</accession>
<organism evidence="1 2">
    <name type="scientific">Rhodopseudomonas palustris</name>
    <dbReference type="NCBI Taxonomy" id="1076"/>
    <lineage>
        <taxon>Bacteria</taxon>
        <taxon>Pseudomonadati</taxon>
        <taxon>Pseudomonadota</taxon>
        <taxon>Alphaproteobacteria</taxon>
        <taxon>Hyphomicrobiales</taxon>
        <taxon>Nitrobacteraceae</taxon>
        <taxon>Rhodopseudomonas</taxon>
    </lineage>
</organism>
<comment type="caution">
    <text evidence="1">The sequence shown here is derived from an EMBL/GenBank/DDBJ whole genome shotgun (WGS) entry which is preliminary data.</text>
</comment>
<evidence type="ECO:0000313" key="1">
    <source>
        <dbReference type="EMBL" id="KIZ47893.1"/>
    </source>
</evidence>
<proteinExistence type="predicted"/>
<dbReference type="EMBL" id="JXXE01000033">
    <property type="protein sequence ID" value="KIZ47893.1"/>
    <property type="molecule type" value="Genomic_DNA"/>
</dbReference>
<protein>
    <submittedName>
        <fullName evidence="1">Uncharacterized protein</fullName>
    </submittedName>
</protein>
<name>A0A0D7F4A8_RHOPL</name>
<dbReference type="AlphaFoldDB" id="A0A0D7F4A8"/>
<evidence type="ECO:0000313" key="2">
    <source>
        <dbReference type="Proteomes" id="UP000032515"/>
    </source>
</evidence>
<gene>
    <name evidence="1" type="ORF">OO17_01805</name>
</gene>
<sequence>MAIRSLAITLLAMPILIQVYINAGLAYILNRIAGEQHCVAGPSAPIGASLSSWRWPPPSACSASTRGLRLPLSSMC</sequence>
<reference evidence="1 2" key="1">
    <citation type="submission" date="2014-11" db="EMBL/GenBank/DDBJ databases">
        <title>Genomics and ecophysiology of heterotrophic nitrogen fixing bacteria isolated from estuarine surface water.</title>
        <authorList>
            <person name="Bentzon-Tilia M."/>
            <person name="Severin I."/>
            <person name="Hansen L.H."/>
            <person name="Riemann L."/>
        </authorList>
    </citation>
    <scope>NUCLEOTIDE SEQUENCE [LARGE SCALE GENOMIC DNA]</scope>
    <source>
        <strain evidence="1 2">BAL398</strain>
    </source>
</reference>
<dbReference type="Proteomes" id="UP000032515">
    <property type="component" value="Unassembled WGS sequence"/>
</dbReference>